<keyword evidence="3 5" id="KW-0863">Zinc-finger</keyword>
<dbReference type="Gene3D" id="1.10.220.150">
    <property type="entry name" value="Arf GTPase activating protein"/>
    <property type="match status" value="1"/>
</dbReference>
<evidence type="ECO:0000256" key="6">
    <source>
        <dbReference type="SAM" id="MobiDB-lite"/>
    </source>
</evidence>
<dbReference type="AlphaFoldDB" id="D8MBU2"/>
<feature type="compositionally biased region" description="Low complexity" evidence="6">
    <location>
        <begin position="154"/>
        <end position="185"/>
    </location>
</feature>
<evidence type="ECO:0000256" key="3">
    <source>
        <dbReference type="ARBA" id="ARBA00022771"/>
    </source>
</evidence>
<dbReference type="PANTHER" id="PTHR45705:SF1">
    <property type="entry name" value="FI20236P1"/>
    <property type="match status" value="1"/>
</dbReference>
<dbReference type="GO" id="GO:0008270">
    <property type="term" value="F:zinc ion binding"/>
    <property type="evidence" value="ECO:0007669"/>
    <property type="project" value="UniProtKB-KW"/>
</dbReference>
<sequence>MGEIKASYKTILDSLLKEECNKHCADCGAPDPRWASATLGVFICIRCSGVHRNLGVHISFVRSVSLDSWKSEHIRNMQRWGNKRANEYWEYNLPKNYPRPTENSSMAALEKFIRAKYEKKMWVRDNDSDYDYSYSGSDGDTKPLSAINVNRSKTAPVTPAVSSPSPSTPLRTRASGGLSSLSHRSGSLSPIEDLFMSFTLKPSANAGLDKKDREDSSRSLHTASIAELYGPKSPQVGVKTNSHL</sequence>
<dbReference type="PANTHER" id="PTHR45705">
    <property type="entry name" value="FI20236P1"/>
    <property type="match status" value="1"/>
</dbReference>
<evidence type="ECO:0000256" key="2">
    <source>
        <dbReference type="ARBA" id="ARBA00022723"/>
    </source>
</evidence>
<dbReference type="SUPFAM" id="SSF57863">
    <property type="entry name" value="ArfGap/RecO-like zinc finger"/>
    <property type="match status" value="1"/>
</dbReference>
<dbReference type="InterPro" id="IPR001164">
    <property type="entry name" value="ArfGAP_dom"/>
</dbReference>
<dbReference type="OrthoDB" id="983479at2759"/>
<reference evidence="8" key="1">
    <citation type="submission" date="2010-02" db="EMBL/GenBank/DDBJ databases">
        <title>Sequencing and annotation of the Blastocystis hominis genome.</title>
        <authorList>
            <person name="Wincker P."/>
        </authorList>
    </citation>
    <scope>NUCLEOTIDE SEQUENCE</scope>
    <source>
        <strain evidence="8">Singapore isolate B</strain>
    </source>
</reference>
<evidence type="ECO:0000313" key="9">
    <source>
        <dbReference type="Proteomes" id="UP000008312"/>
    </source>
</evidence>
<organism evidence="8">
    <name type="scientific">Blastocystis hominis</name>
    <dbReference type="NCBI Taxonomy" id="12968"/>
    <lineage>
        <taxon>Eukaryota</taxon>
        <taxon>Sar</taxon>
        <taxon>Stramenopiles</taxon>
        <taxon>Bigyra</taxon>
        <taxon>Opalozoa</taxon>
        <taxon>Opalinata</taxon>
        <taxon>Blastocystidae</taxon>
        <taxon>Blastocystis</taxon>
    </lineage>
</organism>
<keyword evidence="4" id="KW-0862">Zinc</keyword>
<protein>
    <recommendedName>
        <fullName evidence="7">Arf-GAP domain-containing protein</fullName>
    </recommendedName>
</protein>
<feature type="region of interest" description="Disordered" evidence="6">
    <location>
        <begin position="151"/>
        <end position="185"/>
    </location>
</feature>
<dbReference type="InterPro" id="IPR051718">
    <property type="entry name" value="ARF_GTPase-activating"/>
</dbReference>
<keyword evidence="2" id="KW-0479">Metal-binding</keyword>
<dbReference type="CDD" id="cd08204">
    <property type="entry name" value="ArfGap"/>
    <property type="match status" value="1"/>
</dbReference>
<keyword evidence="9" id="KW-1185">Reference proteome</keyword>
<name>D8MBU2_BLAHO</name>
<dbReference type="EMBL" id="FN668691">
    <property type="protein sequence ID" value="CBK25531.2"/>
    <property type="molecule type" value="Genomic_DNA"/>
</dbReference>
<dbReference type="PRINTS" id="PR00405">
    <property type="entry name" value="REVINTRACTNG"/>
</dbReference>
<feature type="region of interest" description="Disordered" evidence="6">
    <location>
        <begin position="205"/>
        <end position="244"/>
    </location>
</feature>
<proteinExistence type="predicted"/>
<gene>
    <name evidence="8" type="ORF">GSBLH_T00005124001</name>
</gene>
<evidence type="ECO:0000256" key="5">
    <source>
        <dbReference type="PROSITE-ProRule" id="PRU00288"/>
    </source>
</evidence>
<evidence type="ECO:0000256" key="1">
    <source>
        <dbReference type="ARBA" id="ARBA00022468"/>
    </source>
</evidence>
<dbReference type="RefSeq" id="XP_012899579.1">
    <property type="nucleotide sequence ID" value="XM_013044125.1"/>
</dbReference>
<accession>D8MBU2</accession>
<dbReference type="Proteomes" id="UP000008312">
    <property type="component" value="Unassembled WGS sequence"/>
</dbReference>
<evidence type="ECO:0000313" key="8">
    <source>
        <dbReference type="EMBL" id="CBK25531.2"/>
    </source>
</evidence>
<dbReference type="InParanoid" id="D8MBU2"/>
<evidence type="ECO:0000256" key="4">
    <source>
        <dbReference type="ARBA" id="ARBA00022833"/>
    </source>
</evidence>
<keyword evidence="1" id="KW-0343">GTPase activation</keyword>
<dbReference type="InterPro" id="IPR037278">
    <property type="entry name" value="ARFGAP/RecO"/>
</dbReference>
<dbReference type="SMART" id="SM00105">
    <property type="entry name" value="ArfGap"/>
    <property type="match status" value="1"/>
</dbReference>
<dbReference type="GO" id="GO:0005737">
    <property type="term" value="C:cytoplasm"/>
    <property type="evidence" value="ECO:0007669"/>
    <property type="project" value="TreeGrafter"/>
</dbReference>
<dbReference type="FunFam" id="1.10.220.150:FF:000009">
    <property type="entry name" value="stromal membrane-associated protein 1 isoform X1"/>
    <property type="match status" value="1"/>
</dbReference>
<feature type="domain" description="Arf-GAP" evidence="7">
    <location>
        <begin position="9"/>
        <end position="130"/>
    </location>
</feature>
<feature type="compositionally biased region" description="Basic and acidic residues" evidence="6">
    <location>
        <begin position="208"/>
        <end position="218"/>
    </location>
</feature>
<dbReference type="GO" id="GO:0005096">
    <property type="term" value="F:GTPase activator activity"/>
    <property type="evidence" value="ECO:0007669"/>
    <property type="project" value="UniProtKB-KW"/>
</dbReference>
<dbReference type="InterPro" id="IPR038508">
    <property type="entry name" value="ArfGAP_dom_sf"/>
</dbReference>
<dbReference type="Pfam" id="PF01412">
    <property type="entry name" value="ArfGap"/>
    <property type="match status" value="1"/>
</dbReference>
<evidence type="ECO:0000259" key="7">
    <source>
        <dbReference type="PROSITE" id="PS50115"/>
    </source>
</evidence>
<dbReference type="GeneID" id="24922104"/>
<dbReference type="PROSITE" id="PS50115">
    <property type="entry name" value="ARFGAP"/>
    <property type="match status" value="1"/>
</dbReference>